<evidence type="ECO:0000256" key="5">
    <source>
        <dbReference type="ARBA" id="ARBA00023204"/>
    </source>
</evidence>
<dbReference type="Pfam" id="PF00730">
    <property type="entry name" value="HhH-GPD"/>
    <property type="match status" value="1"/>
</dbReference>
<name>A0A840QTL0_9BACI</name>
<dbReference type="Proteomes" id="UP000551878">
    <property type="component" value="Unassembled WGS sequence"/>
</dbReference>
<sequence>MDIVKEIKGPYDFDQGLKRLTIDPIQNVDINNRSIKVPLFIENTPVVANVTALGTIENPKFHIQANTSMVDEQKLLRRIEEVFHWNIPFRKMNDHFSEKDIASLFSAFRGTPLILDFQRYGSLMKAIIHQQLNMTFAYRLTERFVKTFGDHVEGVWFYPKPEVVSELPYSALTELQFSHRKAEYVIDTSRKIVDGQLDLEKLTEEDDETVMETLKKVRGIGRWTAENFLMFALGRLDHLPVQDIGVQNGLKHFFEFDEKPKMEWIEERGKAWAPYRTYATLYIWESIENPVHVE</sequence>
<proteinExistence type="inferred from homology"/>
<comment type="caution">
    <text evidence="7">The sequence shown here is derived from an EMBL/GenBank/DDBJ whole genome shotgun (WGS) entry which is preliminary data.</text>
</comment>
<evidence type="ECO:0000256" key="2">
    <source>
        <dbReference type="ARBA" id="ARBA00010817"/>
    </source>
</evidence>
<dbReference type="Gene3D" id="1.10.1670.40">
    <property type="match status" value="1"/>
</dbReference>
<gene>
    <name evidence="7" type="ORF">HNQ41_002870</name>
</gene>
<evidence type="ECO:0000256" key="3">
    <source>
        <dbReference type="ARBA" id="ARBA00012000"/>
    </source>
</evidence>
<keyword evidence="7" id="KW-0326">Glycosidase</keyword>
<comment type="catalytic activity">
    <reaction evidence="1">
        <text>Hydrolysis of alkylated DNA, releasing 3-methyladenine, 3-methylguanine, 7-methylguanine and 7-methyladenine.</text>
        <dbReference type="EC" id="3.2.2.21"/>
    </reaction>
</comment>
<keyword evidence="4" id="KW-0227">DNA damage</keyword>
<keyword evidence="5" id="KW-0234">DNA repair</keyword>
<dbReference type="GO" id="GO:0032993">
    <property type="term" value="C:protein-DNA complex"/>
    <property type="evidence" value="ECO:0007669"/>
    <property type="project" value="TreeGrafter"/>
</dbReference>
<dbReference type="GO" id="GO:0008725">
    <property type="term" value="F:DNA-3-methyladenine glycosylase activity"/>
    <property type="evidence" value="ECO:0007669"/>
    <property type="project" value="TreeGrafter"/>
</dbReference>
<evidence type="ECO:0000256" key="1">
    <source>
        <dbReference type="ARBA" id="ARBA00000086"/>
    </source>
</evidence>
<dbReference type="GO" id="GO:0005737">
    <property type="term" value="C:cytoplasm"/>
    <property type="evidence" value="ECO:0007669"/>
    <property type="project" value="TreeGrafter"/>
</dbReference>
<dbReference type="InterPro" id="IPR051912">
    <property type="entry name" value="Alkylbase_DNA_Glycosylase/TA"/>
</dbReference>
<keyword evidence="8" id="KW-1185">Reference proteome</keyword>
<feature type="domain" description="HhH-GPD" evidence="6">
    <location>
        <begin position="128"/>
        <end position="288"/>
    </location>
</feature>
<dbReference type="GO" id="GO:0032131">
    <property type="term" value="F:alkylated DNA binding"/>
    <property type="evidence" value="ECO:0007669"/>
    <property type="project" value="TreeGrafter"/>
</dbReference>
<accession>A0A840QTL0</accession>
<dbReference type="InterPro" id="IPR003265">
    <property type="entry name" value="HhH-GPD_domain"/>
</dbReference>
<evidence type="ECO:0000313" key="7">
    <source>
        <dbReference type="EMBL" id="MBB5174653.1"/>
    </source>
</evidence>
<evidence type="ECO:0000256" key="4">
    <source>
        <dbReference type="ARBA" id="ARBA00022763"/>
    </source>
</evidence>
<evidence type="ECO:0000313" key="8">
    <source>
        <dbReference type="Proteomes" id="UP000551878"/>
    </source>
</evidence>
<comment type="similarity">
    <text evidence="2">Belongs to the alkylbase DNA glycosidase AlkA family.</text>
</comment>
<dbReference type="GO" id="GO:0043916">
    <property type="term" value="F:DNA-7-methylguanine glycosylase activity"/>
    <property type="evidence" value="ECO:0007669"/>
    <property type="project" value="TreeGrafter"/>
</dbReference>
<dbReference type="Gene3D" id="1.10.340.30">
    <property type="entry name" value="Hypothetical protein, domain 2"/>
    <property type="match status" value="1"/>
</dbReference>
<dbReference type="EMBL" id="JACHHB010000015">
    <property type="protein sequence ID" value="MBB5174653.1"/>
    <property type="molecule type" value="Genomic_DNA"/>
</dbReference>
<organism evidence="7 8">
    <name type="scientific">Texcoconibacillus texcoconensis</name>
    <dbReference type="NCBI Taxonomy" id="1095777"/>
    <lineage>
        <taxon>Bacteria</taxon>
        <taxon>Bacillati</taxon>
        <taxon>Bacillota</taxon>
        <taxon>Bacilli</taxon>
        <taxon>Bacillales</taxon>
        <taxon>Bacillaceae</taxon>
        <taxon>Texcoconibacillus</taxon>
    </lineage>
</organism>
<dbReference type="PANTHER" id="PTHR43003:SF5">
    <property type="entry name" value="DNA-3-METHYLADENINE GLYCOSYLASE"/>
    <property type="match status" value="1"/>
</dbReference>
<evidence type="ECO:0000259" key="6">
    <source>
        <dbReference type="SMART" id="SM00478"/>
    </source>
</evidence>
<dbReference type="FunFam" id="1.10.340.30:FF:000004">
    <property type="entry name" value="DNA-3-methyladenine glycosylase II"/>
    <property type="match status" value="1"/>
</dbReference>
<dbReference type="SUPFAM" id="SSF48150">
    <property type="entry name" value="DNA-glycosylase"/>
    <property type="match status" value="1"/>
</dbReference>
<dbReference type="InterPro" id="IPR011257">
    <property type="entry name" value="DNA_glycosylase"/>
</dbReference>
<dbReference type="SMART" id="SM00478">
    <property type="entry name" value="ENDO3c"/>
    <property type="match status" value="1"/>
</dbReference>
<dbReference type="PANTHER" id="PTHR43003">
    <property type="entry name" value="DNA-3-METHYLADENINE GLYCOSYLASE"/>
    <property type="match status" value="1"/>
</dbReference>
<keyword evidence="7" id="KW-0378">Hydrolase</keyword>
<dbReference type="RefSeq" id="WP_184665065.1">
    <property type="nucleotide sequence ID" value="NZ_JACHHB010000015.1"/>
</dbReference>
<dbReference type="GO" id="GO:0006285">
    <property type="term" value="P:base-excision repair, AP site formation"/>
    <property type="evidence" value="ECO:0007669"/>
    <property type="project" value="TreeGrafter"/>
</dbReference>
<dbReference type="CDD" id="cd00056">
    <property type="entry name" value="ENDO3c"/>
    <property type="match status" value="1"/>
</dbReference>
<reference evidence="7 8" key="1">
    <citation type="submission" date="2020-08" db="EMBL/GenBank/DDBJ databases">
        <title>Genomic Encyclopedia of Type Strains, Phase IV (KMG-IV): sequencing the most valuable type-strain genomes for metagenomic binning, comparative biology and taxonomic classification.</title>
        <authorList>
            <person name="Goeker M."/>
        </authorList>
    </citation>
    <scope>NUCLEOTIDE SEQUENCE [LARGE SCALE GENOMIC DNA]</scope>
    <source>
        <strain evidence="7 8">DSM 24696</strain>
    </source>
</reference>
<dbReference type="EC" id="3.2.2.21" evidence="3"/>
<protein>
    <recommendedName>
        <fullName evidence="3">DNA-3-methyladenine glycosylase II</fullName>
        <ecNumber evidence="3">3.2.2.21</ecNumber>
    </recommendedName>
</protein>
<dbReference type="GO" id="GO:0006307">
    <property type="term" value="P:DNA alkylation repair"/>
    <property type="evidence" value="ECO:0007669"/>
    <property type="project" value="TreeGrafter"/>
</dbReference>
<dbReference type="AlphaFoldDB" id="A0A840QTL0"/>